<keyword evidence="1" id="KW-0812">Transmembrane</keyword>
<dbReference type="RefSeq" id="WP_166280901.1">
    <property type="nucleotide sequence ID" value="NZ_JAANNP010000003.1"/>
</dbReference>
<keyword evidence="1" id="KW-0472">Membrane</keyword>
<feature type="transmembrane region" description="Helical" evidence="1">
    <location>
        <begin position="55"/>
        <end position="78"/>
    </location>
</feature>
<comment type="caution">
    <text evidence="2">The sequence shown here is derived from an EMBL/GenBank/DDBJ whole genome shotgun (WGS) entry which is preliminary data.</text>
</comment>
<sequence>MDTSSLLGALGSGILIGLLGRLIAPGGNPIGCLFTILIGIVGAVAGLSIGNSIDAGGIATFAIQVVVAAVLVSLVSALERSRRNRW</sequence>
<protein>
    <submittedName>
        <fullName evidence="2">GlsB/YeaQ/YmgE family stress response membrane protein</fullName>
    </submittedName>
</protein>
<gene>
    <name evidence="2" type="ORF">G9H71_08980</name>
</gene>
<feature type="transmembrane region" description="Helical" evidence="1">
    <location>
        <begin position="31"/>
        <end position="49"/>
    </location>
</feature>
<organism evidence="2 3">
    <name type="scientific">Motilibacter deserti</name>
    <dbReference type="NCBI Taxonomy" id="2714956"/>
    <lineage>
        <taxon>Bacteria</taxon>
        <taxon>Bacillati</taxon>
        <taxon>Actinomycetota</taxon>
        <taxon>Actinomycetes</taxon>
        <taxon>Motilibacterales</taxon>
        <taxon>Motilibacteraceae</taxon>
        <taxon>Motilibacter</taxon>
    </lineage>
</organism>
<evidence type="ECO:0000256" key="1">
    <source>
        <dbReference type="SAM" id="Phobius"/>
    </source>
</evidence>
<evidence type="ECO:0000313" key="2">
    <source>
        <dbReference type="EMBL" id="NHC13915.1"/>
    </source>
</evidence>
<dbReference type="Proteomes" id="UP000800981">
    <property type="component" value="Unassembled WGS sequence"/>
</dbReference>
<reference evidence="2 3" key="1">
    <citation type="submission" date="2020-03" db="EMBL/GenBank/DDBJ databases">
        <title>Two novel Motilibacter sp.</title>
        <authorList>
            <person name="Liu S."/>
        </authorList>
    </citation>
    <scope>NUCLEOTIDE SEQUENCE [LARGE SCALE GENOMIC DNA]</scope>
    <source>
        <strain evidence="2 3">E257</strain>
    </source>
</reference>
<evidence type="ECO:0000313" key="3">
    <source>
        <dbReference type="Proteomes" id="UP000800981"/>
    </source>
</evidence>
<keyword evidence="1" id="KW-1133">Transmembrane helix</keyword>
<name>A0ABX0GTQ5_9ACTN</name>
<proteinExistence type="predicted"/>
<dbReference type="EMBL" id="JAANNP010000003">
    <property type="protein sequence ID" value="NHC13915.1"/>
    <property type="molecule type" value="Genomic_DNA"/>
</dbReference>
<accession>A0ABX0GTQ5</accession>
<feature type="transmembrane region" description="Helical" evidence="1">
    <location>
        <begin position="6"/>
        <end position="24"/>
    </location>
</feature>
<keyword evidence="3" id="KW-1185">Reference proteome</keyword>